<dbReference type="PANTHER" id="PTHR35319">
    <property type="match status" value="1"/>
</dbReference>
<dbReference type="InterPro" id="IPR019616">
    <property type="entry name" value="Ycf54"/>
</dbReference>
<dbReference type="PANTHER" id="PTHR35319:SF2">
    <property type="entry name" value="YCF54"/>
    <property type="match status" value="1"/>
</dbReference>
<dbReference type="InterPro" id="IPR038409">
    <property type="entry name" value="Ycf54-like_sf"/>
</dbReference>
<dbReference type="GeneID" id="30512193"/>
<dbReference type="AlphaFoldDB" id="A0A1I9LVV7"/>
<geneLocation type="chloroplast" evidence="3"/>
<evidence type="ECO:0000313" key="2">
    <source>
        <dbReference type="EMBL" id="ANS57583.1"/>
    </source>
</evidence>
<dbReference type="Gene3D" id="3.30.70.1860">
    <property type="entry name" value="Uncharacterised protein family Ycf54"/>
    <property type="match status" value="1"/>
</dbReference>
<name>A0A1I9LVV7_9PHAE</name>
<dbReference type="EMBL" id="KU164872">
    <property type="protein sequence ID" value="ANS57727.1"/>
    <property type="molecule type" value="Genomic_DNA"/>
</dbReference>
<reference evidence="3" key="1">
    <citation type="submission" date="2015-11" db="EMBL/GenBank/DDBJ databases">
        <title>Complete mitochondrial and plastid genomes of the freshwater brown alga Pleurocladia lacustris A. Braun and its phylogenetic placement in the Phaeophyceae.</title>
        <authorList>
            <person name="Wang X."/>
            <person name="Wehr J.D."/>
            <person name="Karol K.G."/>
        </authorList>
    </citation>
    <scope>NUCLEOTIDE SEQUENCE</scope>
    <source>
        <strain evidence="2">Sa2</strain>
        <strain evidence="3">SAG 25.93</strain>
    </source>
</reference>
<dbReference type="Pfam" id="PF10674">
    <property type="entry name" value="Ycf54"/>
    <property type="match status" value="1"/>
</dbReference>
<evidence type="ECO:0000256" key="1">
    <source>
        <dbReference type="ARBA" id="ARBA00043978"/>
    </source>
</evidence>
<keyword evidence="3" id="KW-0934">Plastid</keyword>
<evidence type="ECO:0000313" key="3">
    <source>
        <dbReference type="EMBL" id="ANS57727.1"/>
    </source>
</evidence>
<proteinExistence type="inferred from homology"/>
<protein>
    <submittedName>
        <fullName evidence="3">Uncharacterized protein</fullName>
    </submittedName>
</protein>
<sequence>MKLSNIFNSLRMIKKFGKFVRNFHPKQKETKKILPVKLKPVTYYYIIASSNFLLKIEPLEEVLRERSQYYTREENPINYWLVKCPKFLDSSQLSETNVKLDKSGLSNVELTSVISLNKSFTIWLKLRFHHVVQGSFVAFLEGGDIPDPLASNCPYK</sequence>
<organism evidence="3">
    <name type="scientific">Pleurocladia lacustris</name>
    <dbReference type="NCBI Taxonomy" id="246121"/>
    <lineage>
        <taxon>Eukaryota</taxon>
        <taxon>Sar</taxon>
        <taxon>Stramenopiles</taxon>
        <taxon>Ochrophyta</taxon>
        <taxon>PX clade</taxon>
        <taxon>Phaeophyceae</taxon>
        <taxon>Ectocarpales</taxon>
        <taxon>Chordariaceae</taxon>
        <taxon>Pleurocladia</taxon>
    </lineage>
</organism>
<keyword evidence="3" id="KW-0150">Chloroplast</keyword>
<dbReference type="RefSeq" id="YP_009327011.1">
    <property type="nucleotide sequence ID" value="NC_032045.1"/>
</dbReference>
<dbReference type="EMBL" id="KU164871">
    <property type="protein sequence ID" value="ANS57583.1"/>
    <property type="molecule type" value="Genomic_DNA"/>
</dbReference>
<accession>A0A1I9LVV7</accession>
<comment type="similarity">
    <text evidence="1">Belongs to the ycf54 family.</text>
</comment>